<reference evidence="7 8" key="1">
    <citation type="submission" date="2009-10" db="EMBL/GenBank/DDBJ databases">
        <title>Complete sequence of Halothiobacillus neapolitanus c2.</title>
        <authorList>
            <consortium name="US DOE Joint Genome Institute"/>
            <person name="Lucas S."/>
            <person name="Copeland A."/>
            <person name="Lapidus A."/>
            <person name="Glavina del Rio T."/>
            <person name="Tice H."/>
            <person name="Bruce D."/>
            <person name="Goodwin L."/>
            <person name="Pitluck S."/>
            <person name="Davenport K."/>
            <person name="Brettin T."/>
            <person name="Detter J.C."/>
            <person name="Han C."/>
            <person name="Tapia R."/>
            <person name="Larimer F."/>
            <person name="Land M."/>
            <person name="Hauser L."/>
            <person name="Kyrpides N."/>
            <person name="Mikhailova N."/>
            <person name="Kerfeld C."/>
            <person name="Cannon G."/>
            <person name="Heinhort S."/>
        </authorList>
    </citation>
    <scope>NUCLEOTIDE SEQUENCE [LARGE SCALE GENOMIC DNA]</scope>
    <source>
        <strain evidence="8">ATCC 23641 / c2</strain>
    </source>
</reference>
<dbReference type="Proteomes" id="UP000009102">
    <property type="component" value="Chromosome"/>
</dbReference>
<keyword evidence="5" id="KW-0143">Chaperone</keyword>
<dbReference type="PANTHER" id="PTHR34773:SF1">
    <property type="entry name" value="FLAGELLAR SECRETION CHAPERONE FLIS"/>
    <property type="match status" value="1"/>
</dbReference>
<accession>D0KYF5</accession>
<protein>
    <recommendedName>
        <fullName evidence="6">Flagellar secretion chaperone FliS</fullName>
    </recommendedName>
</protein>
<evidence type="ECO:0000313" key="8">
    <source>
        <dbReference type="Proteomes" id="UP000009102"/>
    </source>
</evidence>
<evidence type="ECO:0000256" key="1">
    <source>
        <dbReference type="ARBA" id="ARBA00004514"/>
    </source>
</evidence>
<evidence type="ECO:0000256" key="5">
    <source>
        <dbReference type="ARBA" id="ARBA00023186"/>
    </source>
</evidence>
<dbReference type="eggNOG" id="COG1516">
    <property type="taxonomic scope" value="Bacteria"/>
</dbReference>
<comment type="similarity">
    <text evidence="2 6">Belongs to the FliS family.</text>
</comment>
<evidence type="ECO:0000256" key="3">
    <source>
        <dbReference type="ARBA" id="ARBA00022490"/>
    </source>
</evidence>
<sequence>MYAKAYAQNYRQIDLVAEVEQASPHRLVAMLFEGFLTHVAKAKVATQTMDYEAKARNVQLAMDILVGLKGGLSNDASPELAERLFELYDYCERRLLDASARRDISGFEEVDMLIRQIKEAWDAIEPQVATGQAVKMAATA</sequence>
<proteinExistence type="inferred from homology"/>
<dbReference type="HOGENOM" id="CLU_080373_1_0_6"/>
<evidence type="ECO:0000313" key="7">
    <source>
        <dbReference type="EMBL" id="ACX95478.1"/>
    </source>
</evidence>
<dbReference type="InterPro" id="IPR003713">
    <property type="entry name" value="FliS"/>
</dbReference>
<dbReference type="GO" id="GO:0044780">
    <property type="term" value="P:bacterial-type flagellum assembly"/>
    <property type="evidence" value="ECO:0007669"/>
    <property type="project" value="InterPro"/>
</dbReference>
<dbReference type="PIRSF" id="PIRSF039090">
    <property type="entry name" value="Flis"/>
    <property type="match status" value="1"/>
</dbReference>
<dbReference type="PANTHER" id="PTHR34773">
    <property type="entry name" value="FLAGELLAR SECRETION CHAPERONE FLIS"/>
    <property type="match status" value="1"/>
</dbReference>
<name>D0KYF5_HALNC</name>
<keyword evidence="7" id="KW-0966">Cell projection</keyword>
<keyword evidence="7" id="KW-0969">Cilium</keyword>
<dbReference type="SUPFAM" id="SSF101116">
    <property type="entry name" value="Flagellar export chaperone FliS"/>
    <property type="match status" value="1"/>
</dbReference>
<dbReference type="CDD" id="cd16098">
    <property type="entry name" value="FliS"/>
    <property type="match status" value="1"/>
</dbReference>
<dbReference type="Pfam" id="PF02561">
    <property type="entry name" value="FliS"/>
    <property type="match status" value="1"/>
</dbReference>
<keyword evidence="4 6" id="KW-1005">Bacterial flagellum biogenesis</keyword>
<evidence type="ECO:0000256" key="6">
    <source>
        <dbReference type="PIRNR" id="PIRNR039090"/>
    </source>
</evidence>
<gene>
    <name evidence="7" type="ordered locus">Hneap_0625</name>
</gene>
<dbReference type="RefSeq" id="WP_012823514.1">
    <property type="nucleotide sequence ID" value="NC_013422.1"/>
</dbReference>
<keyword evidence="3 6" id="KW-0963">Cytoplasm</keyword>
<evidence type="ECO:0000256" key="4">
    <source>
        <dbReference type="ARBA" id="ARBA00022795"/>
    </source>
</evidence>
<dbReference type="InterPro" id="IPR036584">
    <property type="entry name" value="FliS_sf"/>
</dbReference>
<dbReference type="STRING" id="555778.Hneap_0625"/>
<comment type="subcellular location">
    <subcellularLocation>
        <location evidence="1 6">Cytoplasm</location>
        <location evidence="1 6">Cytosol</location>
    </subcellularLocation>
</comment>
<dbReference type="AlphaFoldDB" id="D0KYF5"/>
<dbReference type="NCBIfam" id="TIGR00208">
    <property type="entry name" value="fliS"/>
    <property type="match status" value="1"/>
</dbReference>
<dbReference type="Gene3D" id="1.20.120.340">
    <property type="entry name" value="Flagellar protein FliS"/>
    <property type="match status" value="1"/>
</dbReference>
<dbReference type="GO" id="GO:0005829">
    <property type="term" value="C:cytosol"/>
    <property type="evidence" value="ECO:0007669"/>
    <property type="project" value="UniProtKB-SubCell"/>
</dbReference>
<organism evidence="7 8">
    <name type="scientific">Halothiobacillus neapolitanus (strain ATCC 23641 / DSM 15147 / CIP 104769 / NCIMB 8539 / c2)</name>
    <name type="common">Thiobacillus neapolitanus</name>
    <dbReference type="NCBI Taxonomy" id="555778"/>
    <lineage>
        <taxon>Bacteria</taxon>
        <taxon>Pseudomonadati</taxon>
        <taxon>Pseudomonadota</taxon>
        <taxon>Gammaproteobacteria</taxon>
        <taxon>Chromatiales</taxon>
        <taxon>Halothiobacillaceae</taxon>
        <taxon>Halothiobacillus</taxon>
    </lineage>
</organism>
<keyword evidence="8" id="KW-1185">Reference proteome</keyword>
<dbReference type="GO" id="GO:0071973">
    <property type="term" value="P:bacterial-type flagellum-dependent cell motility"/>
    <property type="evidence" value="ECO:0007669"/>
    <property type="project" value="TreeGrafter"/>
</dbReference>
<keyword evidence="7" id="KW-0282">Flagellum</keyword>
<evidence type="ECO:0000256" key="2">
    <source>
        <dbReference type="ARBA" id="ARBA00008787"/>
    </source>
</evidence>
<dbReference type="KEGG" id="hna:Hneap_0625"/>
<dbReference type="EMBL" id="CP001801">
    <property type="protein sequence ID" value="ACX95478.1"/>
    <property type="molecule type" value="Genomic_DNA"/>
</dbReference>